<sequence length="279" mass="32673">MSRNSGGNKECQCICKACVEVLKDETKPILNRKERVHKHLANYEYFWTKYGKEAEDILGNCDQLPSPILNQAIDNIENIHKKKLNQVHEQAETLVWKIIDISRQREHAIDVIPHVEEILIRTKQALRNLVTRYEIPDEVSSSTTKLYLLANICMISYLEKCWKDWEQLLLLLALVLHPKYHLNKFNPDLKTFNFVTIGIWLKYYYKELGFVTTKIFSICVNSVSVERLFSSMGFLHTSRRNKLKKRKRESENLKVNNALPIGEEIINLELQNNIESKNT</sequence>
<gene>
    <name evidence="1" type="ORF">C1645_821244</name>
</gene>
<name>A0A397T0K8_9GLOM</name>
<keyword evidence="2" id="KW-1185">Reference proteome</keyword>
<dbReference type="STRING" id="658196.A0A397T0K8"/>
<dbReference type="OrthoDB" id="6767816at2759"/>
<dbReference type="SUPFAM" id="SSF53098">
    <property type="entry name" value="Ribonuclease H-like"/>
    <property type="match status" value="1"/>
</dbReference>
<dbReference type="Proteomes" id="UP000265703">
    <property type="component" value="Unassembled WGS sequence"/>
</dbReference>
<evidence type="ECO:0000313" key="1">
    <source>
        <dbReference type="EMBL" id="RIA92000.1"/>
    </source>
</evidence>
<accession>A0A397T0K8</accession>
<protein>
    <recommendedName>
        <fullName evidence="3">HAT C-terminal dimerisation domain-containing protein</fullName>
    </recommendedName>
</protein>
<dbReference type="AlphaFoldDB" id="A0A397T0K8"/>
<dbReference type="InterPro" id="IPR012337">
    <property type="entry name" value="RNaseH-like_sf"/>
</dbReference>
<organism evidence="1 2">
    <name type="scientific">Glomus cerebriforme</name>
    <dbReference type="NCBI Taxonomy" id="658196"/>
    <lineage>
        <taxon>Eukaryota</taxon>
        <taxon>Fungi</taxon>
        <taxon>Fungi incertae sedis</taxon>
        <taxon>Mucoromycota</taxon>
        <taxon>Glomeromycotina</taxon>
        <taxon>Glomeromycetes</taxon>
        <taxon>Glomerales</taxon>
        <taxon>Glomeraceae</taxon>
        <taxon>Glomus</taxon>
    </lineage>
</organism>
<proteinExistence type="predicted"/>
<evidence type="ECO:0000313" key="2">
    <source>
        <dbReference type="Proteomes" id="UP000265703"/>
    </source>
</evidence>
<reference evidence="1 2" key="1">
    <citation type="submission" date="2018-06" db="EMBL/GenBank/DDBJ databases">
        <title>Comparative genomics reveals the genomic features of Rhizophagus irregularis, R. cerebriforme, R. diaphanum and Gigaspora rosea, and their symbiotic lifestyle signature.</title>
        <authorList>
            <person name="Morin E."/>
            <person name="San Clemente H."/>
            <person name="Chen E.C.H."/>
            <person name="De La Providencia I."/>
            <person name="Hainaut M."/>
            <person name="Kuo A."/>
            <person name="Kohler A."/>
            <person name="Murat C."/>
            <person name="Tang N."/>
            <person name="Roy S."/>
            <person name="Loubradou J."/>
            <person name="Henrissat B."/>
            <person name="Grigoriev I.V."/>
            <person name="Corradi N."/>
            <person name="Roux C."/>
            <person name="Martin F.M."/>
        </authorList>
    </citation>
    <scope>NUCLEOTIDE SEQUENCE [LARGE SCALE GENOMIC DNA]</scope>
    <source>
        <strain evidence="1 2">DAOM 227022</strain>
    </source>
</reference>
<comment type="caution">
    <text evidence="1">The sequence shown here is derived from an EMBL/GenBank/DDBJ whole genome shotgun (WGS) entry which is preliminary data.</text>
</comment>
<dbReference type="EMBL" id="QKYT01000137">
    <property type="protein sequence ID" value="RIA92000.1"/>
    <property type="molecule type" value="Genomic_DNA"/>
</dbReference>
<evidence type="ECO:0008006" key="3">
    <source>
        <dbReference type="Google" id="ProtNLM"/>
    </source>
</evidence>